<dbReference type="Proteomes" id="UP000004110">
    <property type="component" value="Unassembled WGS sequence"/>
</dbReference>
<reference evidence="1" key="1">
    <citation type="submission" date="2007-06" db="EMBL/GenBank/DDBJ databases">
        <authorList>
            <person name="Fulton L."/>
            <person name="Clifton S."/>
            <person name="Fulton B."/>
            <person name="Xu J."/>
            <person name="Minx P."/>
            <person name="Pepin K.H."/>
            <person name="Johnson M."/>
            <person name="Thiruvilangam P."/>
            <person name="Bhonagiri V."/>
            <person name="Nash W.E."/>
            <person name="Mardis E.R."/>
            <person name="Wilson R.K."/>
        </authorList>
    </citation>
    <scope>NUCLEOTIDE SEQUENCE [LARGE SCALE GENOMIC DNA]</scope>
    <source>
        <strain evidence="1">ATCC 8492</strain>
    </source>
</reference>
<protein>
    <submittedName>
        <fullName evidence="1">Uncharacterized protein</fullName>
    </submittedName>
</protein>
<reference evidence="1" key="2">
    <citation type="submission" date="2013-11" db="EMBL/GenBank/DDBJ databases">
        <title>Draft genome sequence of Bacteroides uniformis (ATCC 8492).</title>
        <authorList>
            <person name="Sudarsanam P."/>
            <person name="Ley R."/>
            <person name="Guruge J."/>
            <person name="Turnbaugh P.J."/>
            <person name="Mahowald M."/>
            <person name="Liep D."/>
            <person name="Gordon J."/>
        </authorList>
    </citation>
    <scope>NUCLEOTIDE SEQUENCE</scope>
    <source>
        <strain evidence="1">ATCC 8492</strain>
    </source>
</reference>
<evidence type="ECO:0000313" key="1">
    <source>
        <dbReference type="EMBL" id="EDO52475.1"/>
    </source>
</evidence>
<dbReference type="EMBL" id="AAYH02000048">
    <property type="protein sequence ID" value="EDO52475.1"/>
    <property type="molecule type" value="Genomic_DNA"/>
</dbReference>
<accession>A0ABC9N6X4</accession>
<gene>
    <name evidence="1" type="ORF">BACUNI_04090</name>
</gene>
<name>A0ABC9N6X4_BACUC</name>
<organism evidence="1 2">
    <name type="scientific">Bacteroides uniformis (strain ATCC 8492 / DSM 6597 / CCUG 4942 / CIP 103695 / JCM 5828 / KCTC 5204 / NCTC 13054 / VPI 0061)</name>
    <dbReference type="NCBI Taxonomy" id="411479"/>
    <lineage>
        <taxon>Bacteria</taxon>
        <taxon>Pseudomonadati</taxon>
        <taxon>Bacteroidota</taxon>
        <taxon>Bacteroidia</taxon>
        <taxon>Bacteroidales</taxon>
        <taxon>Bacteroidaceae</taxon>
        <taxon>Bacteroides</taxon>
    </lineage>
</organism>
<keyword evidence="2" id="KW-1185">Reference proteome</keyword>
<comment type="caution">
    <text evidence="1">The sequence shown here is derived from an EMBL/GenBank/DDBJ whole genome shotgun (WGS) entry which is preliminary data.</text>
</comment>
<proteinExistence type="predicted"/>
<dbReference type="AlphaFoldDB" id="A0ABC9N6X4"/>
<sequence>MLHDHFSRYLEELLGSGQSQTATDSSCQYDCYILFHCINRNVMLQKYELIASLQHSGWDKVAYLLG</sequence>
<evidence type="ECO:0000313" key="2">
    <source>
        <dbReference type="Proteomes" id="UP000004110"/>
    </source>
</evidence>